<feature type="compositionally biased region" description="Polar residues" evidence="1">
    <location>
        <begin position="227"/>
        <end position="250"/>
    </location>
</feature>
<feature type="region of interest" description="Disordered" evidence="1">
    <location>
        <begin position="479"/>
        <end position="829"/>
    </location>
</feature>
<organism evidence="2 3">
    <name type="scientific">Penicillium frequentans</name>
    <dbReference type="NCBI Taxonomy" id="3151616"/>
    <lineage>
        <taxon>Eukaryota</taxon>
        <taxon>Fungi</taxon>
        <taxon>Dikarya</taxon>
        <taxon>Ascomycota</taxon>
        <taxon>Pezizomycotina</taxon>
        <taxon>Eurotiomycetes</taxon>
        <taxon>Eurotiomycetidae</taxon>
        <taxon>Eurotiales</taxon>
        <taxon>Aspergillaceae</taxon>
        <taxon>Penicillium</taxon>
    </lineage>
</organism>
<feature type="compositionally biased region" description="Basic and acidic residues" evidence="1">
    <location>
        <begin position="762"/>
        <end position="771"/>
    </location>
</feature>
<dbReference type="Proteomes" id="UP001220324">
    <property type="component" value="Unassembled WGS sequence"/>
</dbReference>
<proteinExistence type="predicted"/>
<feature type="compositionally biased region" description="Basic and acidic residues" evidence="1">
    <location>
        <begin position="710"/>
        <end position="726"/>
    </location>
</feature>
<reference evidence="2 3" key="1">
    <citation type="journal article" date="2023" name="IMA Fungus">
        <title>Comparative genomic study of the Penicillium genus elucidates a diverse pangenome and 15 lateral gene transfer events.</title>
        <authorList>
            <person name="Petersen C."/>
            <person name="Sorensen T."/>
            <person name="Nielsen M.R."/>
            <person name="Sondergaard T.E."/>
            <person name="Sorensen J.L."/>
            <person name="Fitzpatrick D.A."/>
            <person name="Frisvad J.C."/>
            <person name="Nielsen K.L."/>
        </authorList>
    </citation>
    <scope>NUCLEOTIDE SEQUENCE [LARGE SCALE GENOMIC DNA]</scope>
    <source>
        <strain evidence="2 3">IBT 35679</strain>
    </source>
</reference>
<dbReference type="AlphaFoldDB" id="A0AAD6D7K4"/>
<feature type="compositionally biased region" description="Basic and acidic residues" evidence="1">
    <location>
        <begin position="138"/>
        <end position="175"/>
    </location>
</feature>
<comment type="caution">
    <text evidence="2">The sequence shown here is derived from an EMBL/GenBank/DDBJ whole genome shotgun (WGS) entry which is preliminary data.</text>
</comment>
<feature type="region of interest" description="Disordered" evidence="1">
    <location>
        <begin position="1"/>
        <end position="429"/>
    </location>
</feature>
<feature type="compositionally biased region" description="Pro residues" evidence="1">
    <location>
        <begin position="645"/>
        <end position="658"/>
    </location>
</feature>
<protein>
    <submittedName>
        <fullName evidence="2">Uncharacterized protein</fullName>
    </submittedName>
</protein>
<feature type="compositionally biased region" description="Low complexity" evidence="1">
    <location>
        <begin position="267"/>
        <end position="280"/>
    </location>
</feature>
<feature type="region of interest" description="Disordered" evidence="1">
    <location>
        <begin position="872"/>
        <end position="949"/>
    </location>
</feature>
<gene>
    <name evidence="2" type="ORF">N7494_001201</name>
</gene>
<feature type="compositionally biased region" description="Pro residues" evidence="1">
    <location>
        <begin position="345"/>
        <end position="359"/>
    </location>
</feature>
<feature type="compositionally biased region" description="Basic and acidic residues" evidence="1">
    <location>
        <begin position="101"/>
        <end position="119"/>
    </location>
</feature>
<feature type="compositionally biased region" description="Basic and acidic residues" evidence="1">
    <location>
        <begin position="75"/>
        <end position="90"/>
    </location>
</feature>
<feature type="compositionally biased region" description="Low complexity" evidence="1">
    <location>
        <begin position="889"/>
        <end position="903"/>
    </location>
</feature>
<dbReference type="EMBL" id="JAQIZZ010000001">
    <property type="protein sequence ID" value="KAJ5557286.1"/>
    <property type="molecule type" value="Genomic_DNA"/>
</dbReference>
<feature type="compositionally biased region" description="Polar residues" evidence="1">
    <location>
        <begin position="788"/>
        <end position="806"/>
    </location>
</feature>
<evidence type="ECO:0000313" key="3">
    <source>
        <dbReference type="Proteomes" id="UP001220324"/>
    </source>
</evidence>
<evidence type="ECO:0000256" key="1">
    <source>
        <dbReference type="SAM" id="MobiDB-lite"/>
    </source>
</evidence>
<feature type="compositionally biased region" description="Pro residues" evidence="1">
    <location>
        <begin position="481"/>
        <end position="490"/>
    </location>
</feature>
<feature type="compositionally biased region" description="Polar residues" evidence="1">
    <location>
        <begin position="1"/>
        <end position="11"/>
    </location>
</feature>
<evidence type="ECO:0000313" key="2">
    <source>
        <dbReference type="EMBL" id="KAJ5557286.1"/>
    </source>
</evidence>
<keyword evidence="3" id="KW-1185">Reference proteome</keyword>
<sequence>MPSSITGSPDSTRPRGGSGPRPQARSAGGAERAPRNESLSDLVRFFQTQNMPVPTIPPIGSPDSTTALPAVLSPEPKEPTLELTKEELKPFHRRFLQFGRQKKESKESTPRNKADENQKQLEALQREGYIMTSIKPKSVLDRPKNSMDRSKTSLDRPKSSLERTFSRSKKQDVEAIGRPWLTRTDSNTESIDPRRRLASLDLDDFGSMLDGAVSLSEFDDTSPPPYQQANSGTSAPRNDQVPGTQQTSTLPLPRASSEACLRSVDQSISSSISTTETEGSGSRDNDPPWPPSALSMGTGGTDQNLRPVSLSTSSQSTRAQSIIPSDQSLKSEPKQDQVAEQPQVPDHPPPNPPGNPSPPSLKLFPDVAPPRMSSINALRISSAPRSQTTTKMAPPPPQAQPKAVGTEAGPEKPRQSTELYPSKTAKHTEEPVCSGALGAAVSAEPLAIIKPRAVSAQAQTQGQRKSRPASLAMGTLQAFPLPAPTRPLPSIPKANTLAPPTDPRTPVRTVRSGSKLADIQHSQPSPIAEEPREAEARAATTLGHRPGEIPENVKSTETTPERPKSASPEQHTPRRRSSSVRVPRMRGLPESPSDGSDEQPANDQPLADSPLLGHSVPTKSHGKRAALKGLQINSRVDRNNLPFGLPSPPPSAALPLDPPAQRAAERSTSRNYTAPVEPGPMTSRNLGTNVDPAHHQNLMLSRSNSSHSSLRHESIPELHELPDRAESPLPSSDDEGFGPRGGKSRSHRAAEQHKARAHPTRRGYDTLDARPTHGRPRYPHSMRPLTPQGHSSIHSYDPSMSPQSQYSQATSRSRHSQSAHRAPAPSHDPYLEDRIANLERQNQVLQAALMAALNAGVKPNLDLHESAMPPAFPSGSHGNPYQERRFTSRPDSWMSSSRSSDVSGFETPGSARDARANPRQLDNMLEDIESGWMSDKSSFSGARSMARNR</sequence>
<feature type="compositionally biased region" description="Polar residues" evidence="1">
    <location>
        <begin position="301"/>
        <end position="328"/>
    </location>
</feature>
<accession>A0AAD6D7K4</accession>
<name>A0AAD6D7K4_9EURO</name>